<sequence length="118" mass="13657">KIINNNDNGIYIIKAPTGLGKTEIYINACKEYNLTIALPTHQLIREVSNRMNKLEIKHFALPELPKMNNKIITKLEHLYDIGAFKSANKYLREVSKEYDNNMIGEYINKIDKLYSLQA</sequence>
<evidence type="ECO:0008006" key="2">
    <source>
        <dbReference type="Google" id="ProtNLM"/>
    </source>
</evidence>
<proteinExistence type="predicted"/>
<comment type="caution">
    <text evidence="1">The sequence shown here is derived from an EMBL/GenBank/DDBJ whole genome shotgun (WGS) entry which is preliminary data.</text>
</comment>
<evidence type="ECO:0000313" key="1">
    <source>
        <dbReference type="EMBL" id="ETJ25698.1"/>
    </source>
</evidence>
<dbReference type="EMBL" id="AZMM01017694">
    <property type="protein sequence ID" value="ETJ25698.1"/>
    <property type="molecule type" value="Genomic_DNA"/>
</dbReference>
<dbReference type="InterPro" id="IPR027417">
    <property type="entry name" value="P-loop_NTPase"/>
</dbReference>
<feature type="non-terminal residue" evidence="1">
    <location>
        <position position="1"/>
    </location>
</feature>
<organism evidence="1">
    <name type="scientific">human gut metagenome</name>
    <dbReference type="NCBI Taxonomy" id="408170"/>
    <lineage>
        <taxon>unclassified sequences</taxon>
        <taxon>metagenomes</taxon>
        <taxon>organismal metagenomes</taxon>
    </lineage>
</organism>
<dbReference type="AlphaFoldDB" id="W1X5X2"/>
<protein>
    <recommendedName>
        <fullName evidence="2">Helicase/UvrB N-terminal domain-containing protein</fullName>
    </recommendedName>
</protein>
<dbReference type="SUPFAM" id="SSF52540">
    <property type="entry name" value="P-loop containing nucleoside triphosphate hydrolases"/>
    <property type="match status" value="1"/>
</dbReference>
<feature type="non-terminal residue" evidence="1">
    <location>
        <position position="118"/>
    </location>
</feature>
<accession>W1X5X2</accession>
<gene>
    <name evidence="1" type="ORF">Q604_UNBC17694G0001</name>
</gene>
<dbReference type="Gene3D" id="3.40.50.300">
    <property type="entry name" value="P-loop containing nucleotide triphosphate hydrolases"/>
    <property type="match status" value="1"/>
</dbReference>
<name>W1X5X2_9ZZZZ</name>
<reference evidence="1" key="1">
    <citation type="submission" date="2013-12" db="EMBL/GenBank/DDBJ databases">
        <title>A Varibaculum cambriense genome reconstructed from a premature infant gut community with otherwise low bacterial novelty that shifts toward anaerobic metabolism during the third week of life.</title>
        <authorList>
            <person name="Brown C.T."/>
            <person name="Sharon I."/>
            <person name="Thomas B.C."/>
            <person name="Castelle C.J."/>
            <person name="Morowitz M.J."/>
            <person name="Banfield J.F."/>
        </authorList>
    </citation>
    <scope>NUCLEOTIDE SEQUENCE</scope>
</reference>